<evidence type="ECO:0000313" key="2">
    <source>
        <dbReference type="Proteomes" id="UP000677918"/>
    </source>
</evidence>
<keyword evidence="2" id="KW-1185">Reference proteome</keyword>
<protein>
    <submittedName>
        <fullName evidence="1">Alpha/beta hydrolase</fullName>
    </submittedName>
</protein>
<dbReference type="PANTHER" id="PTHR43265:SF1">
    <property type="entry name" value="ESTERASE ESTD"/>
    <property type="match status" value="1"/>
</dbReference>
<organism evidence="1 2">
    <name type="scientific">Xylanibacillus composti</name>
    <dbReference type="NCBI Taxonomy" id="1572762"/>
    <lineage>
        <taxon>Bacteria</taxon>
        <taxon>Bacillati</taxon>
        <taxon>Bacillota</taxon>
        <taxon>Bacilli</taxon>
        <taxon>Bacillales</taxon>
        <taxon>Paenibacillaceae</taxon>
        <taxon>Xylanibacillus</taxon>
    </lineage>
</organism>
<comment type="caution">
    <text evidence="1">The sequence shown here is derived from an EMBL/GenBank/DDBJ whole genome shotgun (WGS) entry which is preliminary data.</text>
</comment>
<dbReference type="SUPFAM" id="SSF53474">
    <property type="entry name" value="alpha/beta-Hydrolases"/>
    <property type="match status" value="1"/>
</dbReference>
<evidence type="ECO:0000313" key="1">
    <source>
        <dbReference type="EMBL" id="GIQ69329.1"/>
    </source>
</evidence>
<dbReference type="EMBL" id="BOVK01000027">
    <property type="protein sequence ID" value="GIQ69329.1"/>
    <property type="molecule type" value="Genomic_DNA"/>
</dbReference>
<dbReference type="Proteomes" id="UP000677918">
    <property type="component" value="Unassembled WGS sequence"/>
</dbReference>
<dbReference type="Pfam" id="PF06500">
    <property type="entry name" value="FrsA-like"/>
    <property type="match status" value="1"/>
</dbReference>
<accession>A0A8J4H1T5</accession>
<dbReference type="InterPro" id="IPR029058">
    <property type="entry name" value="AB_hydrolase_fold"/>
</dbReference>
<dbReference type="InterPro" id="IPR010520">
    <property type="entry name" value="FrsA-like"/>
</dbReference>
<dbReference type="RefSeq" id="WP_213412134.1">
    <property type="nucleotide sequence ID" value="NZ_BOVK01000027.1"/>
</dbReference>
<dbReference type="GO" id="GO:0052689">
    <property type="term" value="F:carboxylic ester hydrolase activity"/>
    <property type="evidence" value="ECO:0007669"/>
    <property type="project" value="TreeGrafter"/>
</dbReference>
<dbReference type="InterPro" id="IPR053145">
    <property type="entry name" value="AB_hydrolase_Est10"/>
</dbReference>
<keyword evidence="1" id="KW-0378">Hydrolase</keyword>
<dbReference type="AlphaFoldDB" id="A0A8J4H1T5"/>
<gene>
    <name evidence="1" type="ORF">XYCOK13_21530</name>
</gene>
<name>A0A8J4H1T5_9BACL</name>
<sequence>MKPTRGNEHFIELEDNEGRLAGVLHLPKQAAGPSPAVVYCPGKNGERYEVHRLAVKFARRLAEKGIAFLRYDYYGMGLSDGHYYEVTTSTKVSNARRAYAFASARPEIDKARIAFLGFSDGARIALMAANRTDADCLLLWSPLFYEFGGKYLGPRPRFARHERDPQQLVVPWAGLWVGIDFFKDLQQANLAHELSSYRGHSLLIYGDNDPLIREELDREHTDRHAIYSDVPEHQVTVVANAGHLFTSVALEEQLMARSVRWLEAQWHEKGGEG</sequence>
<dbReference type="PANTHER" id="PTHR43265">
    <property type="entry name" value="ESTERASE ESTD"/>
    <property type="match status" value="1"/>
</dbReference>
<dbReference type="Gene3D" id="3.40.50.1820">
    <property type="entry name" value="alpha/beta hydrolase"/>
    <property type="match status" value="1"/>
</dbReference>
<reference evidence="1" key="1">
    <citation type="submission" date="2021-04" db="EMBL/GenBank/DDBJ databases">
        <title>Draft genome sequence of Xylanibacillus composti strain K13.</title>
        <authorList>
            <person name="Uke A."/>
            <person name="Chhe C."/>
            <person name="Baramee S."/>
            <person name="Kosugi A."/>
        </authorList>
    </citation>
    <scope>NUCLEOTIDE SEQUENCE</scope>
    <source>
        <strain evidence="1">K13</strain>
    </source>
</reference>
<proteinExistence type="predicted"/>